<sequence>MTISEPAARPTSPREADAETNRQLTALEGWRKFTAGPPQPPVLLTLAELGKLSPVERALYDEDRLDYGDEWKGLVATMEQTLLLHDHPPGSLIKLNRYLHKRTDGMIGALSCAIRGAAILNGTERVTKNGLDAVPLDHAAETPKKNQLK</sequence>
<gene>
    <name evidence="2" type="ORF">HGA06_02840</name>
</gene>
<dbReference type="EMBL" id="JAAXOU010000015">
    <property type="protein sequence ID" value="NKY13141.1"/>
    <property type="molecule type" value="Genomic_DNA"/>
</dbReference>
<organism evidence="2 3">
    <name type="scientific">Streptomyces somaliensis (strain ATCC 33201 / DSM 40738 / JCM 12659 / KCTC 9044 / NCTC 11332 / NRRL B-12077 / IP 733)</name>
    <dbReference type="NCBI Taxonomy" id="1134445"/>
    <lineage>
        <taxon>Bacteria</taxon>
        <taxon>Bacillati</taxon>
        <taxon>Actinomycetota</taxon>
        <taxon>Actinomycetes</taxon>
        <taxon>Kitasatosporales</taxon>
        <taxon>Streptomycetaceae</taxon>
        <taxon>Streptomyces</taxon>
    </lineage>
</organism>
<dbReference type="RefSeq" id="WP_168437419.1">
    <property type="nucleotide sequence ID" value="NZ_JAAXOU010000015.1"/>
</dbReference>
<evidence type="ECO:0000313" key="2">
    <source>
        <dbReference type="EMBL" id="NKY13141.1"/>
    </source>
</evidence>
<reference evidence="2 3" key="1">
    <citation type="submission" date="2020-04" db="EMBL/GenBank/DDBJ databases">
        <title>MicrobeNet Type strains.</title>
        <authorList>
            <person name="Nicholson A.C."/>
        </authorList>
    </citation>
    <scope>NUCLEOTIDE SEQUENCE [LARGE SCALE GENOMIC DNA]</scope>
    <source>
        <strain evidence="2 3">DSM 40738</strain>
    </source>
</reference>
<comment type="caution">
    <text evidence="2">The sequence shown here is derived from an EMBL/GenBank/DDBJ whole genome shotgun (WGS) entry which is preliminary data.</text>
</comment>
<protein>
    <submittedName>
        <fullName evidence="2">Uncharacterized protein</fullName>
    </submittedName>
</protein>
<dbReference type="Proteomes" id="UP000570003">
    <property type="component" value="Unassembled WGS sequence"/>
</dbReference>
<evidence type="ECO:0000256" key="1">
    <source>
        <dbReference type="SAM" id="MobiDB-lite"/>
    </source>
</evidence>
<accession>A0AA44DAE9</accession>
<evidence type="ECO:0000313" key="3">
    <source>
        <dbReference type="Proteomes" id="UP000570003"/>
    </source>
</evidence>
<dbReference type="AlphaFoldDB" id="A0AA44DAE9"/>
<name>A0AA44DAE9_STRE0</name>
<proteinExistence type="predicted"/>
<keyword evidence="3" id="KW-1185">Reference proteome</keyword>
<feature type="region of interest" description="Disordered" evidence="1">
    <location>
        <begin position="1"/>
        <end position="20"/>
    </location>
</feature>